<keyword evidence="7" id="KW-1185">Reference proteome</keyword>
<name>A0A136WIL9_9FIRM</name>
<dbReference type="SUPFAM" id="SSF54862">
    <property type="entry name" value="4Fe-4S ferredoxins"/>
    <property type="match status" value="1"/>
</dbReference>
<dbReference type="Proteomes" id="UP000070539">
    <property type="component" value="Unassembled WGS sequence"/>
</dbReference>
<reference evidence="6 7" key="1">
    <citation type="submission" date="2016-01" db="EMBL/GenBank/DDBJ databases">
        <title>Genome sequence of Clostridium neopropionicum X4, DSM-3847.</title>
        <authorList>
            <person name="Poehlein A."/>
            <person name="Beck M.H."/>
            <person name="Bengelsdorf F.R."/>
            <person name="Daniel R."/>
            <person name="Duerre P."/>
        </authorList>
    </citation>
    <scope>NUCLEOTIDE SEQUENCE [LARGE SCALE GENOMIC DNA]</scope>
    <source>
        <strain evidence="6 7">DSM-3847</strain>
    </source>
</reference>
<dbReference type="AlphaFoldDB" id="A0A136WIL9"/>
<evidence type="ECO:0000256" key="3">
    <source>
        <dbReference type="ARBA" id="ARBA00023014"/>
    </source>
</evidence>
<proteinExistence type="predicted"/>
<accession>A0A136WIL9</accession>
<dbReference type="STRING" id="36847.CLNEO_02800"/>
<dbReference type="Gene3D" id="3.30.70.20">
    <property type="match status" value="1"/>
</dbReference>
<dbReference type="InterPro" id="IPR017900">
    <property type="entry name" value="4Fe4S_Fe_S_CS"/>
</dbReference>
<dbReference type="PROSITE" id="PS51379">
    <property type="entry name" value="4FE4S_FER_2"/>
    <property type="match status" value="2"/>
</dbReference>
<feature type="domain" description="4Fe-4S ferredoxin-type" evidence="4">
    <location>
        <begin position="3"/>
        <end position="34"/>
    </location>
</feature>
<protein>
    <submittedName>
        <fullName evidence="6">NAD(P)H-quinone oxidoreductase subunit I, chloroplastic</fullName>
        <ecNumber evidence="6">1.6.5.11</ecNumber>
    </submittedName>
</protein>
<dbReference type="GO" id="GO:0016491">
    <property type="term" value="F:oxidoreductase activity"/>
    <property type="evidence" value="ECO:0007669"/>
    <property type="project" value="UniProtKB-KW"/>
</dbReference>
<evidence type="ECO:0000313" key="7">
    <source>
        <dbReference type="Proteomes" id="UP000070539"/>
    </source>
</evidence>
<dbReference type="RefSeq" id="WP_066083742.1">
    <property type="nucleotide sequence ID" value="NZ_LRVM01000001.1"/>
</dbReference>
<evidence type="ECO:0000256" key="2">
    <source>
        <dbReference type="ARBA" id="ARBA00023004"/>
    </source>
</evidence>
<dbReference type="Pfam" id="PF00037">
    <property type="entry name" value="Fer4"/>
    <property type="match status" value="1"/>
</dbReference>
<keyword evidence="6" id="KW-0560">Oxidoreductase</keyword>
<keyword evidence="2" id="KW-0408">Iron</keyword>
<dbReference type="GO" id="GO:0051536">
    <property type="term" value="F:iron-sulfur cluster binding"/>
    <property type="evidence" value="ECO:0007669"/>
    <property type="project" value="UniProtKB-KW"/>
</dbReference>
<dbReference type="EC" id="1.6.5.11" evidence="6"/>
<keyword evidence="3" id="KW-0411">Iron-sulfur</keyword>
<evidence type="ECO:0000313" key="6">
    <source>
        <dbReference type="EMBL" id="KXL54304.1"/>
    </source>
</evidence>
<organism evidence="6 7">
    <name type="scientific">Anaerotignum neopropionicum</name>
    <dbReference type="NCBI Taxonomy" id="36847"/>
    <lineage>
        <taxon>Bacteria</taxon>
        <taxon>Bacillati</taxon>
        <taxon>Bacillota</taxon>
        <taxon>Clostridia</taxon>
        <taxon>Lachnospirales</taxon>
        <taxon>Anaerotignaceae</taxon>
        <taxon>Anaerotignum</taxon>
    </lineage>
</organism>
<evidence type="ECO:0000256" key="1">
    <source>
        <dbReference type="ARBA" id="ARBA00022723"/>
    </source>
</evidence>
<keyword evidence="1" id="KW-0479">Metal-binding</keyword>
<dbReference type="GO" id="GO:0046872">
    <property type="term" value="F:metal ion binding"/>
    <property type="evidence" value="ECO:0007669"/>
    <property type="project" value="UniProtKB-KW"/>
</dbReference>
<feature type="domain" description="4Fe-4S ferredoxin-type" evidence="4">
    <location>
        <begin position="36"/>
        <end position="65"/>
    </location>
</feature>
<sequence>MKKIVKIDINRCPQNHRCPSVRACPVGALTQKNIFSAPVVHEDNCIGCGRCAMVCPKKALFMTQEV</sequence>
<dbReference type="InterPro" id="IPR017896">
    <property type="entry name" value="4Fe4S_Fe-S-bd"/>
</dbReference>
<evidence type="ECO:0000313" key="5">
    <source>
        <dbReference type="EMBL" id="KXL54179.1"/>
    </source>
</evidence>
<dbReference type="OrthoDB" id="9813995at2"/>
<gene>
    <name evidence="6" type="primary">ndhI_2</name>
    <name evidence="5" type="synonym">ndhI_1</name>
    <name evidence="5" type="ORF">CLNEO_02800</name>
    <name evidence="6" type="ORF">CLNEO_04090</name>
</gene>
<dbReference type="EMBL" id="LRVM01000001">
    <property type="protein sequence ID" value="KXL54179.1"/>
    <property type="molecule type" value="Genomic_DNA"/>
</dbReference>
<dbReference type="EMBL" id="LRVM01000001">
    <property type="protein sequence ID" value="KXL54304.1"/>
    <property type="molecule type" value="Genomic_DNA"/>
</dbReference>
<evidence type="ECO:0000259" key="4">
    <source>
        <dbReference type="PROSITE" id="PS51379"/>
    </source>
</evidence>
<dbReference type="PROSITE" id="PS00198">
    <property type="entry name" value="4FE4S_FER_1"/>
    <property type="match status" value="1"/>
</dbReference>
<comment type="caution">
    <text evidence="6">The sequence shown here is derived from an EMBL/GenBank/DDBJ whole genome shotgun (WGS) entry which is preliminary data.</text>
</comment>